<dbReference type="Gene3D" id="3.30.300.30">
    <property type="match status" value="1"/>
</dbReference>
<dbReference type="PANTHER" id="PTHR43845:SF1">
    <property type="entry name" value="BLR5969 PROTEIN"/>
    <property type="match status" value="1"/>
</dbReference>
<dbReference type="AlphaFoldDB" id="A0A645JNX4"/>
<dbReference type="EMBL" id="VSSQ01146149">
    <property type="protein sequence ID" value="MPN64780.1"/>
    <property type="molecule type" value="Genomic_DNA"/>
</dbReference>
<protein>
    <submittedName>
        <fullName evidence="2">Phenylacetate-coenzyme A ligase</fullName>
        <ecNumber evidence="2">6.2.1.30</ecNumber>
    </submittedName>
</protein>
<accession>A0A645JNX4</accession>
<dbReference type="GO" id="GO:0047475">
    <property type="term" value="F:phenylacetate-CoA ligase activity"/>
    <property type="evidence" value="ECO:0007669"/>
    <property type="project" value="UniProtKB-EC"/>
</dbReference>
<feature type="domain" description="AMP-dependent ligase C-terminal" evidence="1">
    <location>
        <begin position="6"/>
        <end position="102"/>
    </location>
</feature>
<dbReference type="SUPFAM" id="SSF56801">
    <property type="entry name" value="Acetyl-CoA synthetase-like"/>
    <property type="match status" value="1"/>
</dbReference>
<evidence type="ECO:0000259" key="1">
    <source>
        <dbReference type="Pfam" id="PF14535"/>
    </source>
</evidence>
<dbReference type="Pfam" id="PF14535">
    <property type="entry name" value="AMP-binding_C_2"/>
    <property type="match status" value="1"/>
</dbReference>
<sequence>MFIIRGVNVFPSQIETALLSVEGTTANYNIVLYTEHGLDNVEVDVEVTEELFSDRVRSMESLQQRLTAAVESICGIRVRVKLVAPNTIQRSEGKARRVIDRRER</sequence>
<evidence type="ECO:0000313" key="2">
    <source>
        <dbReference type="EMBL" id="MPN64780.1"/>
    </source>
</evidence>
<dbReference type="InterPro" id="IPR028154">
    <property type="entry name" value="AMP-dep_Lig_C"/>
</dbReference>
<dbReference type="EC" id="6.2.1.30" evidence="2"/>
<name>A0A645JNX4_9ZZZZ</name>
<dbReference type="InterPro" id="IPR045851">
    <property type="entry name" value="AMP-bd_C_sf"/>
</dbReference>
<gene>
    <name evidence="2" type="ORF">SDC9_212557</name>
</gene>
<proteinExistence type="predicted"/>
<keyword evidence="2" id="KW-0436">Ligase</keyword>
<dbReference type="PANTHER" id="PTHR43845">
    <property type="entry name" value="BLR5969 PROTEIN"/>
    <property type="match status" value="1"/>
</dbReference>
<organism evidence="2">
    <name type="scientific">bioreactor metagenome</name>
    <dbReference type="NCBI Taxonomy" id="1076179"/>
    <lineage>
        <taxon>unclassified sequences</taxon>
        <taxon>metagenomes</taxon>
        <taxon>ecological metagenomes</taxon>
    </lineage>
</organism>
<comment type="caution">
    <text evidence="2">The sequence shown here is derived from an EMBL/GenBank/DDBJ whole genome shotgun (WGS) entry which is preliminary data.</text>
</comment>
<reference evidence="2" key="1">
    <citation type="submission" date="2019-08" db="EMBL/GenBank/DDBJ databases">
        <authorList>
            <person name="Kucharzyk K."/>
            <person name="Murdoch R.W."/>
            <person name="Higgins S."/>
            <person name="Loffler F."/>
        </authorList>
    </citation>
    <scope>NUCLEOTIDE SEQUENCE</scope>
</reference>